<accession>A0A918LA28</accession>
<dbReference type="PROSITE" id="PS00571">
    <property type="entry name" value="AMIDASES"/>
    <property type="match status" value="1"/>
</dbReference>
<dbReference type="AlphaFoldDB" id="A0A918LA28"/>
<dbReference type="SUPFAM" id="SSF75304">
    <property type="entry name" value="Amidase signature (AS) enzymes"/>
    <property type="match status" value="1"/>
</dbReference>
<proteinExistence type="inferred from homology"/>
<evidence type="ECO:0000256" key="1">
    <source>
        <dbReference type="ARBA" id="ARBA00009199"/>
    </source>
</evidence>
<dbReference type="PANTHER" id="PTHR11895:SF7">
    <property type="entry name" value="GLUTAMYL-TRNA(GLN) AMIDOTRANSFERASE SUBUNIT A, MITOCHONDRIAL"/>
    <property type="match status" value="1"/>
</dbReference>
<dbReference type="InterPro" id="IPR000120">
    <property type="entry name" value="Amidase"/>
</dbReference>
<feature type="domain" description="Amidase" evidence="2">
    <location>
        <begin position="28"/>
        <end position="425"/>
    </location>
</feature>
<keyword evidence="4" id="KW-1185">Reference proteome</keyword>
<dbReference type="Gene3D" id="3.90.1300.10">
    <property type="entry name" value="Amidase signature (AS) domain"/>
    <property type="match status" value="1"/>
</dbReference>
<dbReference type="GO" id="GO:0003824">
    <property type="term" value="F:catalytic activity"/>
    <property type="evidence" value="ECO:0007669"/>
    <property type="project" value="InterPro"/>
</dbReference>
<dbReference type="InterPro" id="IPR036928">
    <property type="entry name" value="AS_sf"/>
</dbReference>
<organism evidence="3 4">
    <name type="scientific">Actinokineospora fastidiosa</name>
    <dbReference type="NCBI Taxonomy" id="1816"/>
    <lineage>
        <taxon>Bacteria</taxon>
        <taxon>Bacillati</taxon>
        <taxon>Actinomycetota</taxon>
        <taxon>Actinomycetes</taxon>
        <taxon>Pseudonocardiales</taxon>
        <taxon>Pseudonocardiaceae</taxon>
        <taxon>Actinokineospora</taxon>
    </lineage>
</organism>
<dbReference type="EMBL" id="BMRB01000001">
    <property type="protein sequence ID" value="GGS22757.1"/>
    <property type="molecule type" value="Genomic_DNA"/>
</dbReference>
<gene>
    <name evidence="3" type="primary">amiE</name>
    <name evidence="3" type="ORF">GCM10010171_14490</name>
</gene>
<evidence type="ECO:0000259" key="2">
    <source>
        <dbReference type="Pfam" id="PF01425"/>
    </source>
</evidence>
<sequence>MAGLAESAQLLSDGLTTSSDLVGKALKAATDSDLNAFRLLRASEALVEAKAADERLAAGERLPLLGVPIAIKDDVDLAGAPTAFGCAGDFPVAEADCELVRRVKAAGAVIIGKTNTPEFGQWPVTEGSFGATRNPWNPDYSPGGSSGGSAAAVAAGIVPAAVGSDGAGSIRIPAAWTNLVGIKPTRGLVPTAPEPELFHGLTTSGPLARTVADAALLLDVLTGGDYSAAVTAPVRPLRIALSMRPAFTAFRVRVDPDVRAAVYAVARTLMSLGHSVSVADPAYGLIGLSFLPRSFGGIHDWTRRVPDAALLDARTRHNGRVGRLLGHGLGASRATLGFFARRIGAVFTEFDVVLTPTTATPPLPVGSIDGLPGWRTDRRVVTACPFAWPWNVLGWPGVNVPAGFTPSGLPVGAQLLGPADSEPLLISLAAQLEAASDWAATRPPIR</sequence>
<dbReference type="NCBIfam" id="NF004717">
    <property type="entry name" value="PRK06061.1"/>
    <property type="match status" value="1"/>
</dbReference>
<reference evidence="3" key="1">
    <citation type="journal article" date="2014" name="Int. J. Syst. Evol. Microbiol.">
        <title>Complete genome sequence of Corynebacterium casei LMG S-19264T (=DSM 44701T), isolated from a smear-ripened cheese.</title>
        <authorList>
            <consortium name="US DOE Joint Genome Institute (JGI-PGF)"/>
            <person name="Walter F."/>
            <person name="Albersmeier A."/>
            <person name="Kalinowski J."/>
            <person name="Ruckert C."/>
        </authorList>
    </citation>
    <scope>NUCLEOTIDE SEQUENCE</scope>
    <source>
        <strain evidence="3">JCM 3276</strain>
    </source>
</reference>
<comment type="caution">
    <text evidence="3">The sequence shown here is derived from an EMBL/GenBank/DDBJ whole genome shotgun (WGS) entry which is preliminary data.</text>
</comment>
<dbReference type="PANTHER" id="PTHR11895">
    <property type="entry name" value="TRANSAMIDASE"/>
    <property type="match status" value="1"/>
</dbReference>
<dbReference type="Proteomes" id="UP000660680">
    <property type="component" value="Unassembled WGS sequence"/>
</dbReference>
<reference evidence="3" key="2">
    <citation type="submission" date="2020-09" db="EMBL/GenBank/DDBJ databases">
        <authorList>
            <person name="Sun Q."/>
            <person name="Ohkuma M."/>
        </authorList>
    </citation>
    <scope>NUCLEOTIDE SEQUENCE</scope>
    <source>
        <strain evidence="3">JCM 3276</strain>
    </source>
</reference>
<dbReference type="InterPro" id="IPR020556">
    <property type="entry name" value="Amidase_CS"/>
</dbReference>
<evidence type="ECO:0000313" key="4">
    <source>
        <dbReference type="Proteomes" id="UP000660680"/>
    </source>
</evidence>
<protein>
    <submittedName>
        <fullName evidence="3">Amidase</fullName>
    </submittedName>
</protein>
<dbReference type="Pfam" id="PF01425">
    <property type="entry name" value="Amidase"/>
    <property type="match status" value="1"/>
</dbReference>
<comment type="similarity">
    <text evidence="1">Belongs to the amidase family.</text>
</comment>
<name>A0A918LA28_9PSEU</name>
<evidence type="ECO:0000313" key="3">
    <source>
        <dbReference type="EMBL" id="GGS22757.1"/>
    </source>
</evidence>
<dbReference type="InterPro" id="IPR023631">
    <property type="entry name" value="Amidase_dom"/>
</dbReference>